<accession>A0ABS2GBM5</accession>
<comment type="caution">
    <text evidence="1">The sequence shown here is derived from an EMBL/GenBank/DDBJ whole genome shotgun (WGS) entry which is preliminary data.</text>
</comment>
<name>A0ABS2GBM5_9FIRM</name>
<proteinExistence type="predicted"/>
<gene>
    <name evidence="1" type="ORF">H9X83_06935</name>
</gene>
<dbReference type="RefSeq" id="WP_205132727.1">
    <property type="nucleotide sequence ID" value="NZ_JACSNT010000002.1"/>
</dbReference>
<dbReference type="Proteomes" id="UP000729290">
    <property type="component" value="Unassembled WGS sequence"/>
</dbReference>
<keyword evidence="2" id="KW-1185">Reference proteome</keyword>
<dbReference type="EMBL" id="JACSNV010000008">
    <property type="protein sequence ID" value="MBM6877894.1"/>
    <property type="molecule type" value="Genomic_DNA"/>
</dbReference>
<organism evidence="1 2">
    <name type="scientific">Anaerotignum lactatifermentans</name>
    <dbReference type="NCBI Taxonomy" id="160404"/>
    <lineage>
        <taxon>Bacteria</taxon>
        <taxon>Bacillati</taxon>
        <taxon>Bacillota</taxon>
        <taxon>Clostridia</taxon>
        <taxon>Lachnospirales</taxon>
        <taxon>Anaerotignaceae</taxon>
        <taxon>Anaerotignum</taxon>
    </lineage>
</organism>
<reference evidence="1 2" key="1">
    <citation type="journal article" date="2021" name="Sci. Rep.">
        <title>The distribution of antibiotic resistance genes in chicken gut microbiota commensals.</title>
        <authorList>
            <person name="Juricova H."/>
            <person name="Matiasovicova J."/>
            <person name="Kubasova T."/>
            <person name="Cejkova D."/>
            <person name="Rychlik I."/>
        </authorList>
    </citation>
    <scope>NUCLEOTIDE SEQUENCE [LARGE SCALE GENOMIC DNA]</scope>
    <source>
        <strain evidence="1 2">An431b</strain>
    </source>
</reference>
<evidence type="ECO:0000313" key="2">
    <source>
        <dbReference type="Proteomes" id="UP000729290"/>
    </source>
</evidence>
<sequence length="163" mass="18412">MEKESLRILIEEKEDGLDLEQEGDLFEVTPALLAFAITTLHTLYEGDISSKKIKEVLNTMIEEIIESMKEDGAFREDSEEKTAAQEETPLKISIEKNNDNIISEMKGDNAEVIFNLIFFACWKAAKSHHSLETMNPISFGELKEILNNVMDDAFSILQQGGKI</sequence>
<evidence type="ECO:0000313" key="1">
    <source>
        <dbReference type="EMBL" id="MBM6877894.1"/>
    </source>
</evidence>
<protein>
    <submittedName>
        <fullName evidence="1">Uncharacterized protein</fullName>
    </submittedName>
</protein>